<evidence type="ECO:0000313" key="2">
    <source>
        <dbReference type="EMBL" id="PWI76965.1"/>
    </source>
</evidence>
<evidence type="ECO:0000256" key="1">
    <source>
        <dbReference type="SAM" id="MobiDB-lite"/>
    </source>
</evidence>
<dbReference type="AlphaFoldDB" id="A0A2U3ER37"/>
<sequence length="275" mass="29560">MGIENGLWESGSPRMAGPAHGPPYTTTSVKEELRGVCRVLEMPASSSQHLVLCVQLARFQFFFAVIQRHGVADNGAATCKSNRQFMPLATPSASAMHSAPVSPMGTVLAKERQSIATWRLLQLVPGPVPVQARAGAASAAPNPEPLTRLSLEDIVHGVGGRRRDRIDGVSNLSAVCLRVLPNERGGIAQRPNEGSQGILLASMVLFRARGRGFASAVHMQASEREHLSRVLALTGMPGLNKIAWQCIVFRCQYDAEKVASRGSTQIRPFAHRGQG</sequence>
<dbReference type="EMBL" id="LCWV01000001">
    <property type="protein sequence ID" value="PWI76965.1"/>
    <property type="molecule type" value="Genomic_DNA"/>
</dbReference>
<proteinExistence type="predicted"/>
<gene>
    <name evidence="2" type="ORF">PCL_04159</name>
</gene>
<protein>
    <submittedName>
        <fullName evidence="2">Uncharacterized protein</fullName>
    </submittedName>
</protein>
<accession>A0A2U3ER37</accession>
<comment type="caution">
    <text evidence="2">The sequence shown here is derived from an EMBL/GenBank/DDBJ whole genome shotgun (WGS) entry which is preliminary data.</text>
</comment>
<name>A0A2U3ER37_PURLI</name>
<organism evidence="2 3">
    <name type="scientific">Purpureocillium lilacinum</name>
    <name type="common">Paecilomyces lilacinus</name>
    <dbReference type="NCBI Taxonomy" id="33203"/>
    <lineage>
        <taxon>Eukaryota</taxon>
        <taxon>Fungi</taxon>
        <taxon>Dikarya</taxon>
        <taxon>Ascomycota</taxon>
        <taxon>Pezizomycotina</taxon>
        <taxon>Sordariomycetes</taxon>
        <taxon>Hypocreomycetidae</taxon>
        <taxon>Hypocreales</taxon>
        <taxon>Ophiocordycipitaceae</taxon>
        <taxon>Purpureocillium</taxon>
    </lineage>
</organism>
<dbReference type="Proteomes" id="UP000245956">
    <property type="component" value="Unassembled WGS sequence"/>
</dbReference>
<reference evidence="2 3" key="1">
    <citation type="journal article" date="2016" name="Front. Microbiol.">
        <title>Genome and transcriptome sequences reveal the specific parasitism of the nematophagous Purpureocillium lilacinum 36-1.</title>
        <authorList>
            <person name="Xie J."/>
            <person name="Li S."/>
            <person name="Mo C."/>
            <person name="Xiao X."/>
            <person name="Peng D."/>
            <person name="Wang G."/>
            <person name="Xiao Y."/>
        </authorList>
    </citation>
    <scope>NUCLEOTIDE SEQUENCE [LARGE SCALE GENOMIC DNA]</scope>
    <source>
        <strain evidence="2 3">36-1</strain>
    </source>
</reference>
<evidence type="ECO:0000313" key="3">
    <source>
        <dbReference type="Proteomes" id="UP000245956"/>
    </source>
</evidence>
<feature type="region of interest" description="Disordered" evidence="1">
    <location>
        <begin position="1"/>
        <end position="27"/>
    </location>
</feature>